<name>A0AAW8F0C1_9MICO</name>
<dbReference type="CDD" id="cd00085">
    <property type="entry name" value="HNHc"/>
    <property type="match status" value="1"/>
</dbReference>
<dbReference type="RefSeq" id="WP_307296159.1">
    <property type="nucleotide sequence ID" value="NZ_JAUSXV010000001.1"/>
</dbReference>
<evidence type="ECO:0000313" key="3">
    <source>
        <dbReference type="Proteomes" id="UP001244427"/>
    </source>
</evidence>
<accession>A0AAW8F0C1</accession>
<evidence type="ECO:0000313" key="2">
    <source>
        <dbReference type="EMBL" id="MDQ0647926.1"/>
    </source>
</evidence>
<feature type="domain" description="HNH nuclease" evidence="1">
    <location>
        <begin position="385"/>
        <end position="437"/>
    </location>
</feature>
<dbReference type="SMART" id="SM00507">
    <property type="entry name" value="HNHc"/>
    <property type="match status" value="1"/>
</dbReference>
<protein>
    <recommendedName>
        <fullName evidence="1">HNH nuclease domain-containing protein</fullName>
    </recommendedName>
</protein>
<comment type="caution">
    <text evidence="2">The sequence shown here is derived from an EMBL/GenBank/DDBJ whole genome shotgun (WGS) entry which is preliminary data.</text>
</comment>
<dbReference type="InterPro" id="IPR003615">
    <property type="entry name" value="HNH_nuc"/>
</dbReference>
<reference evidence="2 3" key="1">
    <citation type="submission" date="2023-07" db="EMBL/GenBank/DDBJ databases">
        <title>Comparative genomics of wheat-associated soil bacteria to identify genetic determinants of phenazine resistance.</title>
        <authorList>
            <person name="Mouncey N."/>
        </authorList>
    </citation>
    <scope>NUCLEOTIDE SEQUENCE [LARGE SCALE GENOMIC DNA]</scope>
    <source>
        <strain evidence="2 3">W4I9-1</strain>
    </source>
</reference>
<dbReference type="Gene3D" id="1.10.30.50">
    <property type="match status" value="1"/>
</dbReference>
<evidence type="ECO:0000259" key="1">
    <source>
        <dbReference type="SMART" id="SM00507"/>
    </source>
</evidence>
<gene>
    <name evidence="2" type="ORF">QFZ53_002122</name>
</gene>
<sequence>MKVLVEMSEEQVGALGAVTGMLVDVDRTISQLLAVKDGLLALGSRLAVEIGEDAVAAICAGDATGVHSTGASSTNMSAASSAVAGSASAMDTSATDASTTAASATGASAKDSSLPGSTAAEAVELAGRAVAAELAAALRVSDRTVQHRMGEAAAVVSEFPQVWRAQGAGRISAAHTRAIIDAGAYLDDQGSRAAYAEQMIRFAETTSPNRVSRMGRRVAERFQPRPLDARHRDARQRRRVWASDRPDGMAMLGIFGPATLIHGAHDRLTALGLTLLTDPDRPAGDTRCLDEVRCDLALDLLLSGTPAGHDPDGLLADIRGTVTITVPAATLSGTGATPAELNGRTTIDAATARRLAAAASGWDRVLTHPATGAVTAVDRYRPSADLKRWLLARDQRCRFPGCGHPARECDIDHTKDAATGGPTRADNLGNLCRRHHVAKHQTPWTVEQLHEGTFAWTSPTGRVYLDHPPPPNTVVADDSTPPF</sequence>
<dbReference type="EMBL" id="JAUSXV010000001">
    <property type="protein sequence ID" value="MDQ0647926.1"/>
    <property type="molecule type" value="Genomic_DNA"/>
</dbReference>
<proteinExistence type="predicted"/>
<dbReference type="Proteomes" id="UP001244427">
    <property type="component" value="Unassembled WGS sequence"/>
</dbReference>
<organism evidence="2 3">
    <name type="scientific">Microbacterium natoriense</name>
    <dbReference type="NCBI Taxonomy" id="284570"/>
    <lineage>
        <taxon>Bacteria</taxon>
        <taxon>Bacillati</taxon>
        <taxon>Actinomycetota</taxon>
        <taxon>Actinomycetes</taxon>
        <taxon>Micrococcales</taxon>
        <taxon>Microbacteriaceae</taxon>
        <taxon>Microbacterium</taxon>
    </lineage>
</organism>
<dbReference type="Pfam" id="PF02720">
    <property type="entry name" value="DUF222"/>
    <property type="match status" value="1"/>
</dbReference>
<dbReference type="AlphaFoldDB" id="A0AAW8F0C1"/>
<keyword evidence="3" id="KW-1185">Reference proteome</keyword>
<dbReference type="InterPro" id="IPR003870">
    <property type="entry name" value="DUF222"/>
</dbReference>